<dbReference type="AlphaFoldDB" id="D7C2P7"/>
<accession>D7C2P7</accession>
<sequence>MMTVAVPREPSVGIVRVVVARPPMRRRNDAGPGCNRPRSKRMRLTSAPEAGAMRRYWPKVTASQPEYQPRSGS</sequence>
<protein>
    <submittedName>
        <fullName evidence="2">Uncharacterized protein</fullName>
    </submittedName>
</protein>
<gene>
    <name evidence="2" type="ordered locus">SBI_02809</name>
</gene>
<evidence type="ECO:0000313" key="3">
    <source>
        <dbReference type="Proteomes" id="UP000000377"/>
    </source>
</evidence>
<name>D7C2P7_STRBB</name>
<feature type="compositionally biased region" description="Polar residues" evidence="1">
    <location>
        <begin position="61"/>
        <end position="73"/>
    </location>
</feature>
<dbReference type="EMBL" id="CP002047">
    <property type="protein sequence ID" value="ADI05930.1"/>
    <property type="molecule type" value="Genomic_DNA"/>
</dbReference>
<dbReference type="STRING" id="749414.SBI_02809"/>
<dbReference type="Proteomes" id="UP000000377">
    <property type="component" value="Chromosome"/>
</dbReference>
<evidence type="ECO:0000256" key="1">
    <source>
        <dbReference type="SAM" id="MobiDB-lite"/>
    </source>
</evidence>
<organism evidence="2 3">
    <name type="scientific">Streptomyces bingchenggensis (strain BCW-1)</name>
    <dbReference type="NCBI Taxonomy" id="749414"/>
    <lineage>
        <taxon>Bacteria</taxon>
        <taxon>Bacillati</taxon>
        <taxon>Actinomycetota</taxon>
        <taxon>Actinomycetes</taxon>
        <taxon>Kitasatosporales</taxon>
        <taxon>Streptomycetaceae</taxon>
        <taxon>Streptomyces</taxon>
    </lineage>
</organism>
<dbReference type="KEGG" id="sbh:SBI_02809"/>
<keyword evidence="3" id="KW-1185">Reference proteome</keyword>
<proteinExistence type="predicted"/>
<reference evidence="2 3" key="1">
    <citation type="journal article" date="2010" name="J. Bacteriol.">
        <title>Genome sequence of the milbemycin-producing bacterium Streptomyces bingchenggensis.</title>
        <authorList>
            <person name="Wang X.J."/>
            <person name="Yan Y.J."/>
            <person name="Zhang B."/>
            <person name="An J."/>
            <person name="Wang J.J."/>
            <person name="Tian J."/>
            <person name="Jiang L."/>
            <person name="Chen Y.H."/>
            <person name="Huang S.X."/>
            <person name="Yin M."/>
            <person name="Zhang J."/>
            <person name="Gao A.L."/>
            <person name="Liu C.X."/>
            <person name="Zhu Z.X."/>
            <person name="Xiang W.S."/>
        </authorList>
    </citation>
    <scope>NUCLEOTIDE SEQUENCE [LARGE SCALE GENOMIC DNA]</scope>
    <source>
        <strain evidence="2 3">BCW-1</strain>
    </source>
</reference>
<feature type="region of interest" description="Disordered" evidence="1">
    <location>
        <begin position="24"/>
        <end position="73"/>
    </location>
</feature>
<dbReference type="HOGENOM" id="CLU_2703122_0_0_11"/>
<evidence type="ECO:0000313" key="2">
    <source>
        <dbReference type="EMBL" id="ADI05930.1"/>
    </source>
</evidence>